<dbReference type="InterPro" id="IPR036105">
    <property type="entry name" value="DiNase_FeMo-co_biosyn_sf"/>
</dbReference>
<dbReference type="GO" id="GO:0008324">
    <property type="term" value="F:monoatomic cation transmembrane transporter activity"/>
    <property type="evidence" value="ECO:0007669"/>
    <property type="project" value="InterPro"/>
</dbReference>
<comment type="similarity">
    <text evidence="2">Belongs to the cation diffusion facilitator (CDF) transporter (TC 2.A.4) family.</text>
</comment>
<dbReference type="FunFam" id="1.20.1510.10:FF:000006">
    <property type="entry name" value="Divalent cation efflux transporter"/>
    <property type="match status" value="1"/>
</dbReference>
<dbReference type="InterPro" id="IPR027470">
    <property type="entry name" value="Cation_efflux_CTD"/>
</dbReference>
<keyword evidence="4 7" id="KW-0812">Transmembrane</keyword>
<dbReference type="Gene3D" id="3.30.420.130">
    <property type="entry name" value="Dinitrogenase iron-molybdenum cofactor biosynthesis domain"/>
    <property type="match status" value="1"/>
</dbReference>
<dbReference type="InterPro" id="IPR027469">
    <property type="entry name" value="Cation_efflux_TMD_sf"/>
</dbReference>
<comment type="subcellular location">
    <subcellularLocation>
        <location evidence="1">Membrane</location>
        <topology evidence="1">Multi-pass membrane protein</topology>
    </subcellularLocation>
</comment>
<dbReference type="InterPro" id="IPR002524">
    <property type="entry name" value="Cation_efflux"/>
</dbReference>
<dbReference type="InterPro" id="IPR058533">
    <property type="entry name" value="Cation_efflux_TM"/>
</dbReference>
<dbReference type="Pfam" id="PF01545">
    <property type="entry name" value="Cation_efflux"/>
    <property type="match status" value="1"/>
</dbReference>
<dbReference type="NCBIfam" id="TIGR01297">
    <property type="entry name" value="CDF"/>
    <property type="match status" value="1"/>
</dbReference>
<dbReference type="SUPFAM" id="SSF53146">
    <property type="entry name" value="Nitrogenase accessory factor-like"/>
    <property type="match status" value="1"/>
</dbReference>
<evidence type="ECO:0000259" key="8">
    <source>
        <dbReference type="Pfam" id="PF01545"/>
    </source>
</evidence>
<dbReference type="SUPFAM" id="SSF161111">
    <property type="entry name" value="Cation efflux protein transmembrane domain-like"/>
    <property type="match status" value="1"/>
</dbReference>
<dbReference type="Proteomes" id="UP000192520">
    <property type="component" value="Unassembled WGS sequence"/>
</dbReference>
<dbReference type="InterPro" id="IPR036837">
    <property type="entry name" value="Cation_efflux_CTD_sf"/>
</dbReference>
<feature type="transmembrane region" description="Helical" evidence="7">
    <location>
        <begin position="74"/>
        <end position="96"/>
    </location>
</feature>
<dbReference type="SUPFAM" id="SSF160240">
    <property type="entry name" value="Cation efflux protein cytoplasmic domain-like"/>
    <property type="match status" value="1"/>
</dbReference>
<organism evidence="10 11">
    <name type="scientific">candidate division CPR3 bacterium 4484_211</name>
    <dbReference type="NCBI Taxonomy" id="1968527"/>
    <lineage>
        <taxon>Bacteria</taxon>
        <taxon>Bacteria division CPR3</taxon>
    </lineage>
</organism>
<evidence type="ECO:0000256" key="7">
    <source>
        <dbReference type="SAM" id="Phobius"/>
    </source>
</evidence>
<evidence type="ECO:0000256" key="6">
    <source>
        <dbReference type="ARBA" id="ARBA00023136"/>
    </source>
</evidence>
<dbReference type="GO" id="GO:0016020">
    <property type="term" value="C:membrane"/>
    <property type="evidence" value="ECO:0007669"/>
    <property type="project" value="UniProtKB-SubCell"/>
</dbReference>
<keyword evidence="6 7" id="KW-0472">Membrane</keyword>
<evidence type="ECO:0000313" key="11">
    <source>
        <dbReference type="Proteomes" id="UP000192520"/>
    </source>
</evidence>
<evidence type="ECO:0000313" key="10">
    <source>
        <dbReference type="EMBL" id="OQX50962.1"/>
    </source>
</evidence>
<evidence type="ECO:0000256" key="2">
    <source>
        <dbReference type="ARBA" id="ARBA00008114"/>
    </source>
</evidence>
<dbReference type="Gene3D" id="3.30.70.1350">
    <property type="entry name" value="Cation efflux protein, cytoplasmic domain"/>
    <property type="match status" value="1"/>
</dbReference>
<dbReference type="PANTHER" id="PTHR43840">
    <property type="entry name" value="MITOCHONDRIAL METAL TRANSPORTER 1-RELATED"/>
    <property type="match status" value="1"/>
</dbReference>
<feature type="domain" description="Cation efflux protein transmembrane" evidence="8">
    <location>
        <begin position="8"/>
        <end position="200"/>
    </location>
</feature>
<evidence type="ECO:0000256" key="5">
    <source>
        <dbReference type="ARBA" id="ARBA00022989"/>
    </source>
</evidence>
<evidence type="ECO:0000256" key="4">
    <source>
        <dbReference type="ARBA" id="ARBA00022692"/>
    </source>
</evidence>
<dbReference type="AlphaFoldDB" id="A0A1W9NY73"/>
<keyword evidence="5 7" id="KW-1133">Transmembrane helix</keyword>
<dbReference type="PANTHER" id="PTHR43840:SF15">
    <property type="entry name" value="MITOCHONDRIAL METAL TRANSPORTER 1-RELATED"/>
    <property type="match status" value="1"/>
</dbReference>
<dbReference type="Pfam" id="PF16916">
    <property type="entry name" value="ZT_dimer"/>
    <property type="match status" value="1"/>
</dbReference>
<feature type="transmembrane region" description="Helical" evidence="7">
    <location>
        <begin position="7"/>
        <end position="27"/>
    </location>
</feature>
<protein>
    <submittedName>
        <fullName evidence="10">Uncharacterized protein</fullName>
    </submittedName>
</protein>
<dbReference type="Gene3D" id="1.20.1510.10">
    <property type="entry name" value="Cation efflux protein transmembrane domain"/>
    <property type="match status" value="1"/>
</dbReference>
<keyword evidence="3" id="KW-0813">Transport</keyword>
<dbReference type="EMBL" id="MZGJ01000012">
    <property type="protein sequence ID" value="OQX50962.1"/>
    <property type="molecule type" value="Genomic_DNA"/>
</dbReference>
<sequence>MTKEGVSYISIGANFGLGLLKVVLGVWSGSTALLAEGIHSVMDLASSGITLWGVKISQRRPTPKHPYGWGRAEVLAGLAVTVFLALAGIGIIQEAVGKMLYGGHEARITFIPLLVMLISVVVNEFSARLKIYVGQREESLALIADGKHSRVDVYSSGAALAGIFLARYLPIADSITAFFIGLFVLYETFNLGKEVTESLLDVADPEVESQIKKVCQAEQVDLVDLKTRKIGSLVFAELKVAVPAEVKAGRVSDLVGSLQAKLMKKIPHLEYVVIQIQGRGRRSRMLRGRCAESLDKIGPAKKGWRVAIPYREGKVYEDFGAPEYLVVDYDKQGEEVMRQIIKNPYYKIGRGHGIRFVKAVGADEVKTVNIGENARKTLGELGIKVSLSESDFGKEVDDA</sequence>
<comment type="caution">
    <text evidence="10">The sequence shown here is derived from an EMBL/GenBank/DDBJ whole genome shotgun (WGS) entry which is preliminary data.</text>
</comment>
<dbReference type="STRING" id="1968527.B5M47_02500"/>
<dbReference type="InterPro" id="IPR050291">
    <property type="entry name" value="CDF_Transporter"/>
</dbReference>
<feature type="transmembrane region" description="Helical" evidence="7">
    <location>
        <begin position="108"/>
        <end position="126"/>
    </location>
</feature>
<evidence type="ECO:0000256" key="3">
    <source>
        <dbReference type="ARBA" id="ARBA00022448"/>
    </source>
</evidence>
<feature type="transmembrane region" description="Helical" evidence="7">
    <location>
        <begin position="33"/>
        <end position="54"/>
    </location>
</feature>
<gene>
    <name evidence="10" type="ORF">B5M47_02500</name>
</gene>
<feature type="domain" description="Cation efflux protein cytoplasmic" evidence="9">
    <location>
        <begin position="205"/>
        <end position="276"/>
    </location>
</feature>
<evidence type="ECO:0000256" key="1">
    <source>
        <dbReference type="ARBA" id="ARBA00004141"/>
    </source>
</evidence>
<reference evidence="11" key="1">
    <citation type="submission" date="2017-03" db="EMBL/GenBank/DDBJ databases">
        <title>Novel pathways for hydrocarbon cycling and metabolic interdependencies in hydrothermal sediment communities.</title>
        <authorList>
            <person name="Dombrowski N."/>
            <person name="Seitz K."/>
            <person name="Teske A."/>
            <person name="Baker B."/>
        </authorList>
    </citation>
    <scope>NUCLEOTIDE SEQUENCE [LARGE SCALE GENOMIC DNA]</scope>
</reference>
<evidence type="ECO:0000259" key="9">
    <source>
        <dbReference type="Pfam" id="PF16916"/>
    </source>
</evidence>
<accession>A0A1W9NY73</accession>
<name>A0A1W9NY73_UNCC3</name>
<proteinExistence type="inferred from homology"/>